<name>A0A8J9YVX9_BRALA</name>
<keyword evidence="2" id="KW-1185">Reference proteome</keyword>
<dbReference type="OrthoDB" id="5987769at2759"/>
<gene>
    <name evidence="1" type="primary">Hypp6976</name>
    <name evidence="1" type="ORF">BLAG_LOCUS6010</name>
</gene>
<sequence>MQDIANLPWTLVELFEDVDDALDVFMLLFSTVVDFHAPVRRFTVRANSVPWLDAELREAMAMRDEAKTEADKYGLHSDREVYKKLRNYVV</sequence>
<protein>
    <submittedName>
        <fullName evidence="1">Hypp6976 protein</fullName>
    </submittedName>
</protein>
<reference evidence="1" key="1">
    <citation type="submission" date="2022-01" db="EMBL/GenBank/DDBJ databases">
        <authorList>
            <person name="Braso-Vives M."/>
        </authorList>
    </citation>
    <scope>NUCLEOTIDE SEQUENCE</scope>
</reference>
<dbReference type="AlphaFoldDB" id="A0A8J9YVX9"/>
<evidence type="ECO:0000313" key="1">
    <source>
        <dbReference type="EMBL" id="CAH1242796.1"/>
    </source>
</evidence>
<dbReference type="Proteomes" id="UP000838412">
    <property type="component" value="Chromosome 13"/>
</dbReference>
<organism evidence="1 2">
    <name type="scientific">Branchiostoma lanceolatum</name>
    <name type="common">Common lancelet</name>
    <name type="synonym">Amphioxus lanceolatum</name>
    <dbReference type="NCBI Taxonomy" id="7740"/>
    <lineage>
        <taxon>Eukaryota</taxon>
        <taxon>Metazoa</taxon>
        <taxon>Chordata</taxon>
        <taxon>Cephalochordata</taxon>
        <taxon>Leptocardii</taxon>
        <taxon>Amphioxiformes</taxon>
        <taxon>Branchiostomatidae</taxon>
        <taxon>Branchiostoma</taxon>
    </lineage>
</organism>
<dbReference type="EMBL" id="OV696698">
    <property type="protein sequence ID" value="CAH1242796.1"/>
    <property type="molecule type" value="Genomic_DNA"/>
</dbReference>
<accession>A0A8J9YVX9</accession>
<proteinExistence type="predicted"/>
<evidence type="ECO:0000313" key="2">
    <source>
        <dbReference type="Proteomes" id="UP000838412"/>
    </source>
</evidence>